<protein>
    <recommendedName>
        <fullName evidence="1">HNH nuclease domain-containing protein</fullName>
    </recommendedName>
</protein>
<organism evidence="2 3">
    <name type="scientific">Marasmius crinis-equi</name>
    <dbReference type="NCBI Taxonomy" id="585013"/>
    <lineage>
        <taxon>Eukaryota</taxon>
        <taxon>Fungi</taxon>
        <taxon>Dikarya</taxon>
        <taxon>Basidiomycota</taxon>
        <taxon>Agaricomycotina</taxon>
        <taxon>Agaricomycetes</taxon>
        <taxon>Agaricomycetidae</taxon>
        <taxon>Agaricales</taxon>
        <taxon>Marasmiineae</taxon>
        <taxon>Marasmiaceae</taxon>
        <taxon>Marasmius</taxon>
    </lineage>
</organism>
<dbReference type="Pfam" id="PF13391">
    <property type="entry name" value="HNH_2"/>
    <property type="match status" value="1"/>
</dbReference>
<evidence type="ECO:0000259" key="1">
    <source>
        <dbReference type="Pfam" id="PF13391"/>
    </source>
</evidence>
<feature type="domain" description="HNH nuclease" evidence="1">
    <location>
        <begin position="171"/>
        <end position="223"/>
    </location>
</feature>
<keyword evidence="3" id="KW-1185">Reference proteome</keyword>
<dbReference type="EMBL" id="JBAHYK010000088">
    <property type="protein sequence ID" value="KAL0578704.1"/>
    <property type="molecule type" value="Genomic_DNA"/>
</dbReference>
<proteinExistence type="predicted"/>
<evidence type="ECO:0000313" key="3">
    <source>
        <dbReference type="Proteomes" id="UP001465976"/>
    </source>
</evidence>
<dbReference type="Proteomes" id="UP001465976">
    <property type="component" value="Unassembled WGS sequence"/>
</dbReference>
<reference evidence="2 3" key="1">
    <citation type="submission" date="2024-02" db="EMBL/GenBank/DDBJ databases">
        <title>A draft genome for the cacao thread blight pathogen Marasmius crinis-equi.</title>
        <authorList>
            <person name="Cohen S.P."/>
            <person name="Baruah I.K."/>
            <person name="Amoako-Attah I."/>
            <person name="Bukari Y."/>
            <person name="Meinhardt L.W."/>
            <person name="Bailey B.A."/>
        </authorList>
    </citation>
    <scope>NUCLEOTIDE SEQUENCE [LARGE SCALE GENOMIC DNA]</scope>
    <source>
        <strain evidence="2 3">GH-76</strain>
    </source>
</reference>
<sequence length="433" mass="48685">MAVNSSSSFLPAPQLILPTLPAISFVKVSHPSTNILIFSFPCYPTDPTNPSSLSAVSAAMVLEACYIMANNTHGYLSTDKNGQTMFCSRANAGIALPPNQYYLHMETSPGQDHDYLLCLSFKTWTPSEPPERWLAARLGSSDDDSGSESEILRQTWQESTSSWVRRQDKRCLISGTSWALNACHLVPAAEDGWFLHHSYWEAAHDETQGVHSPRNIITLFCALKTEGLDRSRFVIVPFGRQFCTVVLDETAEELAAAIHLRTIELPKRLRVHYIWARFAWNVIQRASSTITTERRRFLRLVRVPSNFPKPVNSTSISMEEVDRVPYPQSLEDTGNRLLSIPESQRSPGPLQTAIRNDLRLQATMKCTPEEFDNDPTNSERIPNDFDGRYPGWSHSVVLKADWVKEHPAASDSGGARVATWEDVLSERDYQSML</sequence>
<dbReference type="InterPro" id="IPR003615">
    <property type="entry name" value="HNH_nuc"/>
</dbReference>
<accession>A0ABR3FTA2</accession>
<gene>
    <name evidence="2" type="ORF">V5O48_003324</name>
</gene>
<evidence type="ECO:0000313" key="2">
    <source>
        <dbReference type="EMBL" id="KAL0578704.1"/>
    </source>
</evidence>
<comment type="caution">
    <text evidence="2">The sequence shown here is derived from an EMBL/GenBank/DDBJ whole genome shotgun (WGS) entry which is preliminary data.</text>
</comment>
<name>A0ABR3FTA2_9AGAR</name>